<dbReference type="NCBIfam" id="TIGR02532">
    <property type="entry name" value="IV_pilin_GFxxxE"/>
    <property type="match status" value="1"/>
</dbReference>
<dbReference type="Proteomes" id="UP000078503">
    <property type="component" value="Unassembled WGS sequence"/>
</dbReference>
<keyword evidence="1" id="KW-0812">Transmembrane</keyword>
<dbReference type="InterPro" id="IPR045584">
    <property type="entry name" value="Pilin-like"/>
</dbReference>
<dbReference type="STRING" id="858640.A3K86_05210"/>
<dbReference type="Pfam" id="PF07963">
    <property type="entry name" value="N_methyl"/>
    <property type="match status" value="1"/>
</dbReference>
<dbReference type="PROSITE" id="PS00409">
    <property type="entry name" value="PROKAR_NTER_METHYL"/>
    <property type="match status" value="1"/>
</dbReference>
<evidence type="ECO:0000256" key="1">
    <source>
        <dbReference type="SAM" id="Phobius"/>
    </source>
</evidence>
<dbReference type="EMBL" id="LVHF01000012">
    <property type="protein sequence ID" value="OAN18295.1"/>
    <property type="molecule type" value="Genomic_DNA"/>
</dbReference>
<proteinExistence type="predicted"/>
<evidence type="ECO:0000313" key="3">
    <source>
        <dbReference type="Proteomes" id="UP000078503"/>
    </source>
</evidence>
<evidence type="ECO:0008006" key="4">
    <source>
        <dbReference type="Google" id="ProtNLM"/>
    </source>
</evidence>
<dbReference type="AlphaFoldDB" id="A0A178KMS5"/>
<dbReference type="Gene3D" id="3.30.700.10">
    <property type="entry name" value="Glycoprotein, Type 4 Pilin"/>
    <property type="match status" value="1"/>
</dbReference>
<keyword evidence="1" id="KW-1133">Transmembrane helix</keyword>
<sequence>MTNNSEARGFTLIELVVVIVILGILAVTAAPKFLNLQHEARKATLAGMKGAMASAAAQVYAVSALNGLDKSPSGAVSMNGRSIEVVYGYPLNQYRRVWSELLVGEFGEVPYQEPSDYEWMWHNPNPTKDGLYIMPRNFSNKSQRCYVMYKPPVSSATQTYTLEMDDSGC</sequence>
<dbReference type="SUPFAM" id="SSF54523">
    <property type="entry name" value="Pili subunits"/>
    <property type="match status" value="1"/>
</dbReference>
<dbReference type="OrthoDB" id="5828185at2"/>
<organism evidence="2 3">
    <name type="scientific">Photobacterium jeanii</name>
    <dbReference type="NCBI Taxonomy" id="858640"/>
    <lineage>
        <taxon>Bacteria</taxon>
        <taxon>Pseudomonadati</taxon>
        <taxon>Pseudomonadota</taxon>
        <taxon>Gammaproteobacteria</taxon>
        <taxon>Vibrionales</taxon>
        <taxon>Vibrionaceae</taxon>
        <taxon>Photobacterium</taxon>
    </lineage>
</organism>
<reference evidence="2 3" key="1">
    <citation type="submission" date="2016-03" db="EMBL/GenBank/DDBJ databases">
        <title>Photobacterium proteolyticum sp. nov. a protease producing bacterium isolated from ocean sediments of Laizhou Bay.</title>
        <authorList>
            <person name="Li Y."/>
        </authorList>
    </citation>
    <scope>NUCLEOTIDE SEQUENCE [LARGE SCALE GENOMIC DNA]</scope>
    <source>
        <strain evidence="2 3">R-40508</strain>
    </source>
</reference>
<dbReference type="RefSeq" id="WP_068328678.1">
    <property type="nucleotide sequence ID" value="NZ_LVHF01000012.1"/>
</dbReference>
<keyword evidence="1" id="KW-0472">Membrane</keyword>
<evidence type="ECO:0000313" key="2">
    <source>
        <dbReference type="EMBL" id="OAN18295.1"/>
    </source>
</evidence>
<gene>
    <name evidence="2" type="ORF">A3K86_05210</name>
</gene>
<accession>A0A178KMS5</accession>
<name>A0A178KMS5_9GAMM</name>
<keyword evidence="3" id="KW-1185">Reference proteome</keyword>
<feature type="transmembrane region" description="Helical" evidence="1">
    <location>
        <begin position="12"/>
        <end position="34"/>
    </location>
</feature>
<dbReference type="PANTHER" id="PTHR30093:SF7">
    <property type="entry name" value="MSHA MAJOR PILIN SUBUNIT MSHA"/>
    <property type="match status" value="1"/>
</dbReference>
<dbReference type="PANTHER" id="PTHR30093">
    <property type="entry name" value="GENERAL SECRETION PATHWAY PROTEIN G"/>
    <property type="match status" value="1"/>
</dbReference>
<comment type="caution">
    <text evidence="2">The sequence shown here is derived from an EMBL/GenBank/DDBJ whole genome shotgun (WGS) entry which is preliminary data.</text>
</comment>
<dbReference type="InterPro" id="IPR012902">
    <property type="entry name" value="N_methyl_site"/>
</dbReference>
<protein>
    <recommendedName>
        <fullName evidence="4">MSHA biogenesis protein MshA</fullName>
    </recommendedName>
</protein>